<sequence length="63" mass="7401">MRVCPPKETPSSPIETFSLFAMATCKYHIINNIYFMSSFKINNLTYIIIIWNIVSYKGFFSMH</sequence>
<evidence type="ECO:0000313" key="1">
    <source>
        <dbReference type="EMBL" id="JAD27166.1"/>
    </source>
</evidence>
<accession>A0A0A8YL15</accession>
<organism evidence="1">
    <name type="scientific">Arundo donax</name>
    <name type="common">Giant reed</name>
    <name type="synonym">Donax arundinaceus</name>
    <dbReference type="NCBI Taxonomy" id="35708"/>
    <lineage>
        <taxon>Eukaryota</taxon>
        <taxon>Viridiplantae</taxon>
        <taxon>Streptophyta</taxon>
        <taxon>Embryophyta</taxon>
        <taxon>Tracheophyta</taxon>
        <taxon>Spermatophyta</taxon>
        <taxon>Magnoliopsida</taxon>
        <taxon>Liliopsida</taxon>
        <taxon>Poales</taxon>
        <taxon>Poaceae</taxon>
        <taxon>PACMAD clade</taxon>
        <taxon>Arundinoideae</taxon>
        <taxon>Arundineae</taxon>
        <taxon>Arundo</taxon>
    </lineage>
</organism>
<protein>
    <submittedName>
        <fullName evidence="1">Uncharacterized protein</fullName>
    </submittedName>
</protein>
<reference evidence="1" key="2">
    <citation type="journal article" date="2015" name="Data Brief">
        <title>Shoot transcriptome of the giant reed, Arundo donax.</title>
        <authorList>
            <person name="Barrero R.A."/>
            <person name="Guerrero F.D."/>
            <person name="Moolhuijzen P."/>
            <person name="Goolsby J.A."/>
            <person name="Tidwell J."/>
            <person name="Bellgard S.E."/>
            <person name="Bellgard M.I."/>
        </authorList>
    </citation>
    <scope>NUCLEOTIDE SEQUENCE</scope>
    <source>
        <tissue evidence="1">Shoot tissue taken approximately 20 cm above the soil surface</tissue>
    </source>
</reference>
<name>A0A0A8YL15_ARUDO</name>
<dbReference type="AlphaFoldDB" id="A0A0A8YL15"/>
<proteinExistence type="predicted"/>
<dbReference type="EMBL" id="GBRH01270729">
    <property type="protein sequence ID" value="JAD27166.1"/>
    <property type="molecule type" value="Transcribed_RNA"/>
</dbReference>
<reference evidence="1" key="1">
    <citation type="submission" date="2014-09" db="EMBL/GenBank/DDBJ databases">
        <authorList>
            <person name="Magalhaes I.L.F."/>
            <person name="Oliveira U."/>
            <person name="Santos F.R."/>
            <person name="Vidigal T.H.D.A."/>
            <person name="Brescovit A.D."/>
            <person name="Santos A.J."/>
        </authorList>
    </citation>
    <scope>NUCLEOTIDE SEQUENCE</scope>
    <source>
        <tissue evidence="1">Shoot tissue taken approximately 20 cm above the soil surface</tissue>
    </source>
</reference>